<dbReference type="GeneID" id="28992361"/>
<dbReference type="EMBL" id="KV440980">
    <property type="protein sequence ID" value="OAD74029.1"/>
    <property type="molecule type" value="Genomic_DNA"/>
</dbReference>
<proteinExistence type="predicted"/>
<feature type="compositionally biased region" description="Basic and acidic residues" evidence="1">
    <location>
        <begin position="148"/>
        <end position="167"/>
    </location>
</feature>
<organism evidence="2 3">
    <name type="scientific">Phycomyces blakesleeanus (strain ATCC 8743b / DSM 1359 / FGSC 10004 / NBRC 33097 / NRRL 1555)</name>
    <dbReference type="NCBI Taxonomy" id="763407"/>
    <lineage>
        <taxon>Eukaryota</taxon>
        <taxon>Fungi</taxon>
        <taxon>Fungi incertae sedis</taxon>
        <taxon>Mucoromycota</taxon>
        <taxon>Mucoromycotina</taxon>
        <taxon>Mucoromycetes</taxon>
        <taxon>Mucorales</taxon>
        <taxon>Phycomycetaceae</taxon>
        <taxon>Phycomyces</taxon>
    </lineage>
</organism>
<protein>
    <submittedName>
        <fullName evidence="2">Uncharacterized protein</fullName>
    </submittedName>
</protein>
<accession>A0A167MUJ9</accession>
<name>A0A167MUJ9_PHYB8</name>
<keyword evidence="3" id="KW-1185">Reference proteome</keyword>
<dbReference type="Proteomes" id="UP000077315">
    <property type="component" value="Unassembled WGS sequence"/>
</dbReference>
<dbReference type="AlphaFoldDB" id="A0A167MUJ9"/>
<evidence type="ECO:0000313" key="3">
    <source>
        <dbReference type="Proteomes" id="UP000077315"/>
    </source>
</evidence>
<dbReference type="OrthoDB" id="2220451at2759"/>
<reference evidence="3" key="1">
    <citation type="submission" date="2015-06" db="EMBL/GenBank/DDBJ databases">
        <title>Expansion of signal transduction pathways in fungi by whole-genome duplication.</title>
        <authorList>
            <consortium name="DOE Joint Genome Institute"/>
            <person name="Corrochano L.M."/>
            <person name="Kuo A."/>
            <person name="Marcet-Houben M."/>
            <person name="Polaino S."/>
            <person name="Salamov A."/>
            <person name="Villalobos J.M."/>
            <person name="Alvarez M.I."/>
            <person name="Avalos J."/>
            <person name="Benito E.P."/>
            <person name="Benoit I."/>
            <person name="Burger G."/>
            <person name="Camino L.P."/>
            <person name="Canovas D."/>
            <person name="Cerda-Olmedo E."/>
            <person name="Cheng J.-F."/>
            <person name="Dominguez A."/>
            <person name="Elias M."/>
            <person name="Eslava A.P."/>
            <person name="Glaser F."/>
            <person name="Grimwood J."/>
            <person name="Gutierrez G."/>
            <person name="Heitman J."/>
            <person name="Henrissat B."/>
            <person name="Iturriaga E.A."/>
            <person name="Lang B.F."/>
            <person name="Lavin J.L."/>
            <person name="Lee S."/>
            <person name="Li W."/>
            <person name="Lindquist E."/>
            <person name="Lopez-Garcia S."/>
            <person name="Luque E.M."/>
            <person name="Marcos A.T."/>
            <person name="Martin J."/>
            <person name="McCluskey K."/>
            <person name="Medina H.R."/>
            <person name="Miralles-Duran A."/>
            <person name="Miyazaki A."/>
            <person name="Munoz-Torres E."/>
            <person name="Oguiza J.A."/>
            <person name="Ohm R."/>
            <person name="Olmedo M."/>
            <person name="Orejas M."/>
            <person name="Ortiz-Castellanos L."/>
            <person name="Pisabarro A.G."/>
            <person name="Rodriguez-Romero J."/>
            <person name="Ruiz-Herrera J."/>
            <person name="Ruiz-Vazquez R."/>
            <person name="Sanz C."/>
            <person name="Schackwitz W."/>
            <person name="Schmutz J."/>
            <person name="Shahriari M."/>
            <person name="Shelest E."/>
            <person name="Silva-Franco F."/>
            <person name="Soanes D."/>
            <person name="Syed K."/>
            <person name="Tagua V.G."/>
            <person name="Talbot N.J."/>
            <person name="Thon M."/>
            <person name="De vries R.P."/>
            <person name="Wiebenga A."/>
            <person name="Yadav J.S."/>
            <person name="Braun E.L."/>
            <person name="Baker S."/>
            <person name="Garre V."/>
            <person name="Horwitz B."/>
            <person name="Torres-Martinez S."/>
            <person name="Idnurm A."/>
            <person name="Herrera-Estrella A."/>
            <person name="Gabaldon T."/>
            <person name="Grigoriev I.V."/>
        </authorList>
    </citation>
    <scope>NUCLEOTIDE SEQUENCE [LARGE SCALE GENOMIC DNA]</scope>
    <source>
        <strain evidence="3">NRRL 1555(-)</strain>
    </source>
</reference>
<feature type="region of interest" description="Disordered" evidence="1">
    <location>
        <begin position="148"/>
        <end position="170"/>
    </location>
</feature>
<evidence type="ECO:0000313" key="2">
    <source>
        <dbReference type="EMBL" id="OAD74029.1"/>
    </source>
</evidence>
<dbReference type="InParanoid" id="A0A167MUJ9"/>
<dbReference type="VEuPathDB" id="FungiDB:PHYBLDRAFT_145493"/>
<dbReference type="RefSeq" id="XP_018292069.1">
    <property type="nucleotide sequence ID" value="XM_018431455.1"/>
</dbReference>
<sequence>MYENTRIHTAYIVNIDIRFGQHLRREMNVLLDIKKDRESLPNTFDVQKGLSTRQLEDAFTEEEHRNTFMAISPIFVVYPEIYGFQKNYIYYDSNESPHRHFLTFSHIDPVSENFEKSLETITQQTRAVRKSGGLGQEGFPWLTKRRDEVQRNNRDRCRPKTPPKDQIPEGLPQLTLKAFPTSITCLQNNVKESVDVASLLISEE</sequence>
<gene>
    <name evidence="2" type="ORF">PHYBLDRAFT_145493</name>
</gene>
<evidence type="ECO:0000256" key="1">
    <source>
        <dbReference type="SAM" id="MobiDB-lite"/>
    </source>
</evidence>